<dbReference type="PANTHER" id="PTHR10989">
    <property type="entry name" value="ANDROGEN-INDUCED PROTEIN 1-RELATED"/>
    <property type="match status" value="1"/>
</dbReference>
<dbReference type="EMBL" id="CDMY01000305">
    <property type="protein sequence ID" value="CEM01518.1"/>
    <property type="molecule type" value="Genomic_DNA"/>
</dbReference>
<dbReference type="PANTHER" id="PTHR10989:SF16">
    <property type="entry name" value="AT02829P-RELATED"/>
    <property type="match status" value="1"/>
</dbReference>
<accession>A0A0G4ETX8</accession>
<dbReference type="Pfam" id="PF04750">
    <property type="entry name" value="Far-17a_AIG1"/>
    <property type="match status" value="1"/>
</dbReference>
<feature type="transmembrane region" description="Helical" evidence="5">
    <location>
        <begin position="12"/>
        <end position="31"/>
    </location>
</feature>
<dbReference type="Proteomes" id="UP000041254">
    <property type="component" value="Unassembled WGS sequence"/>
</dbReference>
<feature type="transmembrane region" description="Helical" evidence="5">
    <location>
        <begin position="85"/>
        <end position="106"/>
    </location>
</feature>
<evidence type="ECO:0000256" key="3">
    <source>
        <dbReference type="ARBA" id="ARBA00022989"/>
    </source>
</evidence>
<evidence type="ECO:0000256" key="5">
    <source>
        <dbReference type="SAM" id="Phobius"/>
    </source>
</evidence>
<reference evidence="6 7" key="1">
    <citation type="submission" date="2014-11" db="EMBL/GenBank/DDBJ databases">
        <authorList>
            <person name="Zhu J."/>
            <person name="Qi W."/>
            <person name="Song R."/>
        </authorList>
    </citation>
    <scope>NUCLEOTIDE SEQUENCE [LARGE SCALE GENOMIC DNA]</scope>
</reference>
<sequence>MGSKKTGVSLGMLLNVVCDSVVFAIDIWWFVKILTFHLPVKGILDGGLGPWTFLTVWGMTAHLLYHCVCLASLGAASLRKTRDGMFVITLTIEAVVTCLFYGIQLATAGKGVAPEDYLVERPFHNHWGHAGVTAVLLTHMVVLKRDLHVHMPSASAHSKQAVVVIGGYLSVALLSRWIINGHWPYPIMTVLEHKTPYAAGLILLIAGTVLSTVMLTQLFRWLVLLVQQERLPAAGARLAEQEPLVAKAKAG</sequence>
<proteinExistence type="predicted"/>
<dbReference type="OrthoDB" id="1898221at2759"/>
<dbReference type="GO" id="GO:0016020">
    <property type="term" value="C:membrane"/>
    <property type="evidence" value="ECO:0007669"/>
    <property type="project" value="InterPro"/>
</dbReference>
<dbReference type="AlphaFoldDB" id="A0A0G4ETX8"/>
<name>A0A0G4ETX8_VITBC</name>
<protein>
    <submittedName>
        <fullName evidence="6">Uncharacterized protein</fullName>
    </submittedName>
</protein>
<organism evidence="6 7">
    <name type="scientific">Vitrella brassicaformis (strain CCMP3155)</name>
    <dbReference type="NCBI Taxonomy" id="1169540"/>
    <lineage>
        <taxon>Eukaryota</taxon>
        <taxon>Sar</taxon>
        <taxon>Alveolata</taxon>
        <taxon>Colpodellida</taxon>
        <taxon>Vitrellaceae</taxon>
        <taxon>Vitrella</taxon>
    </lineage>
</organism>
<feature type="transmembrane region" description="Helical" evidence="5">
    <location>
        <begin position="162"/>
        <end position="179"/>
    </location>
</feature>
<dbReference type="VEuPathDB" id="CryptoDB:Vbra_13148"/>
<keyword evidence="4 5" id="KW-0472">Membrane</keyword>
<keyword evidence="2 5" id="KW-0812">Transmembrane</keyword>
<evidence type="ECO:0000256" key="4">
    <source>
        <dbReference type="ARBA" id="ARBA00023136"/>
    </source>
</evidence>
<keyword evidence="3 5" id="KW-1133">Transmembrane helix</keyword>
<feature type="transmembrane region" description="Helical" evidence="5">
    <location>
        <begin position="126"/>
        <end position="142"/>
    </location>
</feature>
<feature type="transmembrane region" description="Helical" evidence="5">
    <location>
        <begin position="51"/>
        <end position="73"/>
    </location>
</feature>
<feature type="transmembrane region" description="Helical" evidence="5">
    <location>
        <begin position="199"/>
        <end position="223"/>
    </location>
</feature>
<evidence type="ECO:0000256" key="2">
    <source>
        <dbReference type="ARBA" id="ARBA00022692"/>
    </source>
</evidence>
<evidence type="ECO:0000313" key="6">
    <source>
        <dbReference type="EMBL" id="CEM01518.1"/>
    </source>
</evidence>
<dbReference type="InParanoid" id="A0A0G4ETX8"/>
<dbReference type="InterPro" id="IPR006838">
    <property type="entry name" value="ADTRP_AIG1"/>
</dbReference>
<dbReference type="GO" id="GO:0012505">
    <property type="term" value="C:endomembrane system"/>
    <property type="evidence" value="ECO:0007669"/>
    <property type="project" value="UniProtKB-SubCell"/>
</dbReference>
<evidence type="ECO:0000313" key="7">
    <source>
        <dbReference type="Proteomes" id="UP000041254"/>
    </source>
</evidence>
<comment type="subcellular location">
    <subcellularLocation>
        <location evidence="1">Endomembrane system</location>
        <topology evidence="1">Multi-pass membrane protein</topology>
    </subcellularLocation>
</comment>
<evidence type="ECO:0000256" key="1">
    <source>
        <dbReference type="ARBA" id="ARBA00004127"/>
    </source>
</evidence>
<keyword evidence="7" id="KW-1185">Reference proteome</keyword>
<gene>
    <name evidence="6" type="ORF">Vbra_13148</name>
</gene>